<dbReference type="AlphaFoldDB" id="A0A6A6G5S7"/>
<evidence type="ECO:0000256" key="1">
    <source>
        <dbReference type="ARBA" id="ARBA00004275"/>
    </source>
</evidence>
<dbReference type="GO" id="GO:0005739">
    <property type="term" value="C:mitochondrion"/>
    <property type="evidence" value="ECO:0007669"/>
    <property type="project" value="TreeGrafter"/>
</dbReference>
<dbReference type="GO" id="GO:0016829">
    <property type="term" value="F:lyase activity"/>
    <property type="evidence" value="ECO:0007669"/>
    <property type="project" value="UniProtKB-KW"/>
</dbReference>
<comment type="subcellular location">
    <subcellularLocation>
        <location evidence="1">Peroxisome</location>
    </subcellularLocation>
</comment>
<evidence type="ECO:0000256" key="4">
    <source>
        <dbReference type="ARBA" id="ARBA00023026"/>
    </source>
</evidence>
<dbReference type="CDD" id="cd06558">
    <property type="entry name" value="crotonase-like"/>
    <property type="match status" value="1"/>
</dbReference>
<evidence type="ECO:0000313" key="8">
    <source>
        <dbReference type="EMBL" id="KAF2220760.1"/>
    </source>
</evidence>
<keyword evidence="6 8" id="KW-0413">Isomerase</keyword>
<dbReference type="GO" id="GO:0016853">
    <property type="term" value="F:isomerase activity"/>
    <property type="evidence" value="ECO:0007669"/>
    <property type="project" value="UniProtKB-KW"/>
</dbReference>
<comment type="pathway">
    <text evidence="2">Siderophore biosynthesis.</text>
</comment>
<gene>
    <name evidence="8" type="ORF">BDZ85DRAFT_267102</name>
</gene>
<evidence type="ECO:0000256" key="6">
    <source>
        <dbReference type="ARBA" id="ARBA00023235"/>
    </source>
</evidence>
<dbReference type="GO" id="GO:0005777">
    <property type="term" value="C:peroxisome"/>
    <property type="evidence" value="ECO:0007669"/>
    <property type="project" value="UniProtKB-SubCell"/>
</dbReference>
<evidence type="ECO:0000256" key="3">
    <source>
        <dbReference type="ARBA" id="ARBA00005254"/>
    </source>
</evidence>
<dbReference type="FunFam" id="3.90.226.10:FF:000074">
    <property type="entry name" value="Enoyl-CoA hydratase (AFU_orthologue AFUA_2G10650)"/>
    <property type="match status" value="1"/>
</dbReference>
<dbReference type="SUPFAM" id="SSF52096">
    <property type="entry name" value="ClpP/crotonase"/>
    <property type="match status" value="1"/>
</dbReference>
<organism evidence="8 9">
    <name type="scientific">Elsinoe ampelina</name>
    <dbReference type="NCBI Taxonomy" id="302913"/>
    <lineage>
        <taxon>Eukaryota</taxon>
        <taxon>Fungi</taxon>
        <taxon>Dikarya</taxon>
        <taxon>Ascomycota</taxon>
        <taxon>Pezizomycotina</taxon>
        <taxon>Dothideomycetes</taxon>
        <taxon>Dothideomycetidae</taxon>
        <taxon>Myriangiales</taxon>
        <taxon>Elsinoaceae</taxon>
        <taxon>Elsinoe</taxon>
    </lineage>
</organism>
<protein>
    <submittedName>
        <fullName evidence="8">Enoyl-CoA hydratase/isomerase family protein</fullName>
    </submittedName>
</protein>
<evidence type="ECO:0000256" key="5">
    <source>
        <dbReference type="ARBA" id="ARBA00023140"/>
    </source>
</evidence>
<dbReference type="GO" id="GO:0006635">
    <property type="term" value="P:fatty acid beta-oxidation"/>
    <property type="evidence" value="ECO:0007669"/>
    <property type="project" value="TreeGrafter"/>
</dbReference>
<keyword evidence="9" id="KW-1185">Reference proteome</keyword>
<dbReference type="PANTHER" id="PTHR11941:SF152">
    <property type="entry name" value="ENOYL-COA HYDRATASE_ISOMERASE FAMILY PROTEIN (AFU_ORTHOLOGUE AFUA_3G03410)"/>
    <property type="match status" value="1"/>
</dbReference>
<dbReference type="InterPro" id="IPR001753">
    <property type="entry name" value="Enoyl-CoA_hydra/iso"/>
</dbReference>
<sequence length="266" mass="29390">MKTGTFKNYQVTIPEQHILLVTLDRPDKLNCIDKATSRAVESIWNDFDQDEDLWVGIITGKGRAFCTGADLHEWHDMNKAGIVNSMDAPGLAGLCRREGKKPIIAAVNGITMGGGFEMIANCDMILASHDAQFALPEVKRGIVPVAGCLPRLARTIGMQRTMDLVLTGRSVNATELAQWGLINTIVHGDVVQEAVRVAKAMCQNSPDALFIARRGVRMAWEDGHVESSVARLANEWYPLLVKGENFHEGIKAYAEKRKPRWSNPKL</sequence>
<comment type="similarity">
    <text evidence="3">Belongs to the enoyl-CoA hydratase/isomerase family.</text>
</comment>
<keyword evidence="7" id="KW-0456">Lyase</keyword>
<evidence type="ECO:0000256" key="2">
    <source>
        <dbReference type="ARBA" id="ARBA00004924"/>
    </source>
</evidence>
<dbReference type="OrthoDB" id="2139957at2759"/>
<dbReference type="PANTHER" id="PTHR11941">
    <property type="entry name" value="ENOYL-COA HYDRATASE-RELATED"/>
    <property type="match status" value="1"/>
</dbReference>
<accession>A0A6A6G5S7</accession>
<reference evidence="9" key="1">
    <citation type="journal article" date="2020" name="Stud. Mycol.">
        <title>101 Dothideomycetes genomes: A test case for predicting lifestyles and emergence of pathogens.</title>
        <authorList>
            <person name="Haridas S."/>
            <person name="Albert R."/>
            <person name="Binder M."/>
            <person name="Bloem J."/>
            <person name="LaButti K."/>
            <person name="Salamov A."/>
            <person name="Andreopoulos B."/>
            <person name="Baker S."/>
            <person name="Barry K."/>
            <person name="Bills G."/>
            <person name="Bluhm B."/>
            <person name="Cannon C."/>
            <person name="Castanera R."/>
            <person name="Culley D."/>
            <person name="Daum C."/>
            <person name="Ezra D."/>
            <person name="Gonzalez J."/>
            <person name="Henrissat B."/>
            <person name="Kuo A."/>
            <person name="Liang C."/>
            <person name="Lipzen A."/>
            <person name="Lutzoni F."/>
            <person name="Magnuson J."/>
            <person name="Mondo S."/>
            <person name="Nolan M."/>
            <person name="Ohm R."/>
            <person name="Pangilinan J."/>
            <person name="Park H.-J."/>
            <person name="Ramirez L."/>
            <person name="Alfaro M."/>
            <person name="Sun H."/>
            <person name="Tritt A."/>
            <person name="Yoshinaga Y."/>
            <person name="Zwiers L.-H."/>
            <person name="Turgeon B."/>
            <person name="Goodwin S."/>
            <person name="Spatafora J."/>
            <person name="Crous P."/>
            <person name="Grigoriev I."/>
        </authorList>
    </citation>
    <scope>NUCLEOTIDE SEQUENCE [LARGE SCALE GENOMIC DNA]</scope>
    <source>
        <strain evidence="9">CECT 20119</strain>
    </source>
</reference>
<dbReference type="Gene3D" id="3.90.226.10">
    <property type="entry name" value="2-enoyl-CoA Hydratase, Chain A, domain 1"/>
    <property type="match status" value="1"/>
</dbReference>
<evidence type="ECO:0000313" key="9">
    <source>
        <dbReference type="Proteomes" id="UP000799538"/>
    </source>
</evidence>
<dbReference type="Proteomes" id="UP000799538">
    <property type="component" value="Unassembled WGS sequence"/>
</dbReference>
<proteinExistence type="inferred from homology"/>
<keyword evidence="5" id="KW-0576">Peroxisome</keyword>
<dbReference type="InterPro" id="IPR029045">
    <property type="entry name" value="ClpP/crotonase-like_dom_sf"/>
</dbReference>
<dbReference type="EMBL" id="ML992512">
    <property type="protein sequence ID" value="KAF2220760.1"/>
    <property type="molecule type" value="Genomic_DNA"/>
</dbReference>
<dbReference type="Pfam" id="PF00378">
    <property type="entry name" value="ECH_1"/>
    <property type="match status" value="1"/>
</dbReference>
<evidence type="ECO:0000256" key="7">
    <source>
        <dbReference type="ARBA" id="ARBA00023239"/>
    </source>
</evidence>
<name>A0A6A6G5S7_9PEZI</name>
<keyword evidence="4" id="KW-0843">Virulence</keyword>